<feature type="domain" description="Terminase large subunit-like ATPase" evidence="1">
    <location>
        <begin position="69"/>
        <end position="229"/>
    </location>
</feature>
<organism evidence="3 4">
    <name type="scientific">Methylobacterium terrae</name>
    <dbReference type="NCBI Taxonomy" id="2202827"/>
    <lineage>
        <taxon>Bacteria</taxon>
        <taxon>Pseudomonadati</taxon>
        <taxon>Pseudomonadota</taxon>
        <taxon>Alphaproteobacteria</taxon>
        <taxon>Hyphomicrobiales</taxon>
        <taxon>Methylobacteriaceae</taxon>
        <taxon>Methylobacterium</taxon>
    </lineage>
</organism>
<sequence>MAARGKGAGRRKELQAAAALIKRKPSWQRAGLSRAERVIRFVQSLPVTKGILAGTKVRLLPDQREFIERLYGDLTPAGKRRVSLAIKSAPKGNGKTGLTACLALAHLLGPESEPRGEVLAAAIDGQQAQIIFREMVAMLDAAPELGGRVNVLQHKTQILVEAGPGKGSTFAVLTADARRAHGLAPSFWVFDELAQVNDRTLLDNLLEGMGKRSEALGIIISTQAKDDQHPLSQLIDDAQRGGDPSVYVHLLAAPPDADPFSDETLKACNPGWGKFLNVDELKRSRDRAQRLPAFEPAFRNLRLNQRVDAEADARIVNAAVWAIGNRPVDREALRGRRCWMGLDLSGKHDLTAAVLVFPSDEPEPSYDVLTLAWTPEGQLAARRPLERELFAKWIGSGHLTALPGDVMSYRRMVPALAALKAEFQIEAVGFDPWHVDYLRADLDEAGLTLPLVPFVQGFKSFGPALDYLAELALGGRLRHGGNPVLTSAIANAIVVTDPAENKKFEKGKSNRTASVRIDPAVALAMALGLAKGQASEKPKMSVADWLDAPMRVEWAA</sequence>
<dbReference type="InterPro" id="IPR005021">
    <property type="entry name" value="Terminase_largesu-like"/>
</dbReference>
<dbReference type="RefSeq" id="WP_109959963.1">
    <property type="nucleotide sequence ID" value="NZ_CP029553.1"/>
</dbReference>
<dbReference type="Pfam" id="PF03354">
    <property type="entry name" value="TerL_ATPase"/>
    <property type="match status" value="1"/>
</dbReference>
<dbReference type="EMBL" id="CP029553">
    <property type="protein sequence ID" value="AWN47638.1"/>
    <property type="molecule type" value="Genomic_DNA"/>
</dbReference>
<evidence type="ECO:0000259" key="1">
    <source>
        <dbReference type="Pfam" id="PF03354"/>
    </source>
</evidence>
<dbReference type="OrthoDB" id="9760250at2"/>
<accession>A0A2U8WQ78</accession>
<dbReference type="PANTHER" id="PTHR41287:SF1">
    <property type="entry name" value="PROTEIN YMFN"/>
    <property type="match status" value="1"/>
</dbReference>
<dbReference type="KEGG" id="mtea:DK419_16050"/>
<dbReference type="Gene3D" id="3.40.50.300">
    <property type="entry name" value="P-loop containing nucleotide triphosphate hydrolases"/>
    <property type="match status" value="1"/>
</dbReference>
<dbReference type="InterPro" id="IPR027417">
    <property type="entry name" value="P-loop_NTPase"/>
</dbReference>
<dbReference type="PANTHER" id="PTHR41287">
    <property type="match status" value="1"/>
</dbReference>
<dbReference type="GO" id="GO:0004519">
    <property type="term" value="F:endonuclease activity"/>
    <property type="evidence" value="ECO:0007669"/>
    <property type="project" value="InterPro"/>
</dbReference>
<dbReference type="AlphaFoldDB" id="A0A2U8WQ78"/>
<evidence type="ECO:0000313" key="4">
    <source>
        <dbReference type="Proteomes" id="UP000245444"/>
    </source>
</evidence>
<keyword evidence="4" id="KW-1185">Reference proteome</keyword>
<reference evidence="3 4" key="1">
    <citation type="submission" date="2018-05" db="EMBL/GenBank/DDBJ databases">
        <title>Complete Genome Sequence of Methylobacterium sp. 17Sr1-28.</title>
        <authorList>
            <person name="Srinivasan S."/>
        </authorList>
    </citation>
    <scope>NUCLEOTIDE SEQUENCE [LARGE SCALE GENOMIC DNA]</scope>
    <source>
        <strain evidence="3 4">17Sr1-28</strain>
    </source>
</reference>
<dbReference type="Pfam" id="PF20441">
    <property type="entry name" value="TerL_nuclease"/>
    <property type="match status" value="1"/>
</dbReference>
<evidence type="ECO:0000259" key="2">
    <source>
        <dbReference type="Pfam" id="PF20441"/>
    </source>
</evidence>
<dbReference type="InterPro" id="IPR046461">
    <property type="entry name" value="TerL_ATPase"/>
</dbReference>
<dbReference type="InterPro" id="IPR046462">
    <property type="entry name" value="TerL_nuclease"/>
</dbReference>
<gene>
    <name evidence="3" type="ORF">DK419_16050</name>
</gene>
<dbReference type="Proteomes" id="UP000245444">
    <property type="component" value="Chromosome"/>
</dbReference>
<feature type="domain" description="Terminase large subunit-like endonuclease" evidence="2">
    <location>
        <begin position="247"/>
        <end position="530"/>
    </location>
</feature>
<name>A0A2U8WQ78_9HYPH</name>
<protein>
    <submittedName>
        <fullName evidence="3">Terminase</fullName>
    </submittedName>
</protein>
<evidence type="ECO:0000313" key="3">
    <source>
        <dbReference type="EMBL" id="AWN47638.1"/>
    </source>
</evidence>
<proteinExistence type="predicted"/>